<keyword evidence="1" id="KW-0472">Membrane</keyword>
<sequence length="75" mass="8598">MLRQDTVARSNTIKRKHLVFSLITGLIIGTLLGTPIGWLAHRFYEQQRLAKVLLCREENRNQPAVFVDSICGRAY</sequence>
<evidence type="ECO:0000256" key="1">
    <source>
        <dbReference type="SAM" id="Phobius"/>
    </source>
</evidence>
<keyword evidence="3" id="KW-1185">Reference proteome</keyword>
<gene>
    <name evidence="2" type="ORF">NIES592_07635</name>
</gene>
<feature type="transmembrane region" description="Helical" evidence="1">
    <location>
        <begin position="20"/>
        <end position="40"/>
    </location>
</feature>
<dbReference type="Proteomes" id="UP000186391">
    <property type="component" value="Unassembled WGS sequence"/>
</dbReference>
<organism evidence="2 3">
    <name type="scientific">Fischerella major NIES-592</name>
    <dbReference type="NCBI Taxonomy" id="210994"/>
    <lineage>
        <taxon>Bacteria</taxon>
        <taxon>Bacillati</taxon>
        <taxon>Cyanobacteriota</taxon>
        <taxon>Cyanophyceae</taxon>
        <taxon>Nostocales</taxon>
        <taxon>Hapalosiphonaceae</taxon>
        <taxon>Fischerella</taxon>
    </lineage>
</organism>
<evidence type="ECO:0000313" key="2">
    <source>
        <dbReference type="EMBL" id="OKH14756.1"/>
    </source>
</evidence>
<protein>
    <submittedName>
        <fullName evidence="2">Uncharacterized protein</fullName>
    </submittedName>
</protein>
<dbReference type="RefSeq" id="WP_062246018.1">
    <property type="nucleotide sequence ID" value="NZ_MRCA01000003.1"/>
</dbReference>
<proteinExistence type="predicted"/>
<dbReference type="EMBL" id="MRCA01000003">
    <property type="protein sequence ID" value="OKH14756.1"/>
    <property type="molecule type" value="Genomic_DNA"/>
</dbReference>
<name>A0A1U7H1C3_9CYAN</name>
<comment type="caution">
    <text evidence="2">The sequence shown here is derived from an EMBL/GenBank/DDBJ whole genome shotgun (WGS) entry which is preliminary data.</text>
</comment>
<dbReference type="AlphaFoldDB" id="A0A1U7H1C3"/>
<evidence type="ECO:0000313" key="3">
    <source>
        <dbReference type="Proteomes" id="UP000186391"/>
    </source>
</evidence>
<reference evidence="2 3" key="1">
    <citation type="submission" date="2016-11" db="EMBL/GenBank/DDBJ databases">
        <title>Draft Genome Sequences of Nine Cyanobacterial Strains from Diverse Habitats.</title>
        <authorList>
            <person name="Zhu T."/>
            <person name="Hou S."/>
            <person name="Lu X."/>
            <person name="Hess W.R."/>
        </authorList>
    </citation>
    <scope>NUCLEOTIDE SEQUENCE [LARGE SCALE GENOMIC DNA]</scope>
    <source>
        <strain evidence="2 3">NIES-592</strain>
    </source>
</reference>
<keyword evidence="1" id="KW-1133">Transmembrane helix</keyword>
<keyword evidence="1" id="KW-0812">Transmembrane</keyword>
<accession>A0A1U7H1C3</accession>
<dbReference type="OrthoDB" id="427178at2"/>